<keyword evidence="4 8" id="KW-0812">Transmembrane</keyword>
<feature type="transmembrane region" description="Helical" evidence="8">
    <location>
        <begin position="140"/>
        <end position="163"/>
    </location>
</feature>
<keyword evidence="3" id="KW-1003">Cell membrane</keyword>
<evidence type="ECO:0000256" key="7">
    <source>
        <dbReference type="SAM" id="MobiDB-lite"/>
    </source>
</evidence>
<organism evidence="9 10">
    <name type="scientific">Mycobacterium terramassiliense</name>
    <dbReference type="NCBI Taxonomy" id="1841859"/>
    <lineage>
        <taxon>Bacteria</taxon>
        <taxon>Bacillati</taxon>
        <taxon>Actinomycetota</taxon>
        <taxon>Actinomycetes</taxon>
        <taxon>Mycobacteriales</taxon>
        <taxon>Mycobacteriaceae</taxon>
        <taxon>Mycobacterium</taxon>
    </lineage>
</organism>
<keyword evidence="6 8" id="KW-0472">Membrane</keyword>
<evidence type="ECO:0000313" key="9">
    <source>
        <dbReference type="EMBL" id="SPM31257.1"/>
    </source>
</evidence>
<evidence type="ECO:0000256" key="1">
    <source>
        <dbReference type="ARBA" id="ARBA00004236"/>
    </source>
</evidence>
<feature type="transmembrane region" description="Helical" evidence="8">
    <location>
        <begin position="175"/>
        <end position="198"/>
    </location>
</feature>
<keyword evidence="5 8" id="KW-1133">Transmembrane helix</keyword>
<feature type="region of interest" description="Disordered" evidence="7">
    <location>
        <begin position="204"/>
        <end position="224"/>
    </location>
</feature>
<sequence>MMHQDDLERRIAELERRSADAKAAAGSDPAFPLDASREHGRALAQDETARGDRRAWIFFGLLFVLPIAAVVCLCATTALVTLKPSSALWMSGIVCGSGYHLANDNKHYGTPSGGSGITMSFRCVSGNSSYHANDFSVFELQFLLVGIASCAAVAAGVLLWRLLPKRSTERRPRRPARVAAVAAMVPVLAAIGIGGYLVHRASPTTTEVRSPSPTTTAPVGFEPPRVASTAAPPAAIATATPSGPVQVTYSVTGTKAPGDSITVEYVDASGRLRTEPDIDVPWTLTLALTSPSAVRIVQASSLLGVSKLNCAITTGDGRVVDSSNRNDPRVHCFG</sequence>
<dbReference type="GO" id="GO:0005886">
    <property type="term" value="C:plasma membrane"/>
    <property type="evidence" value="ECO:0007669"/>
    <property type="project" value="UniProtKB-SubCell"/>
</dbReference>
<protein>
    <submittedName>
        <fullName evidence="9">Mycobacterium terramassiliense ORFan</fullName>
    </submittedName>
</protein>
<gene>
    <name evidence="9" type="ORF">MTAB308_4770</name>
</gene>
<evidence type="ECO:0000313" key="10">
    <source>
        <dbReference type="Proteomes" id="UP000241595"/>
    </source>
</evidence>
<dbReference type="AlphaFoldDB" id="A0A2U3NI97"/>
<dbReference type="STRING" id="1841859.GCA_900157385_04771"/>
<dbReference type="Pfam" id="PF05423">
    <property type="entry name" value="Mycobact_memb"/>
    <property type="match status" value="1"/>
</dbReference>
<accession>A0A2U3NI97</accession>
<evidence type="ECO:0000256" key="6">
    <source>
        <dbReference type="ARBA" id="ARBA00023136"/>
    </source>
</evidence>
<dbReference type="InterPro" id="IPR008693">
    <property type="entry name" value="MmpS"/>
</dbReference>
<evidence type="ECO:0000256" key="5">
    <source>
        <dbReference type="ARBA" id="ARBA00022989"/>
    </source>
</evidence>
<reference evidence="9 10" key="1">
    <citation type="submission" date="2017-01" db="EMBL/GenBank/DDBJ databases">
        <authorList>
            <consortium name="Urmite Genomes"/>
        </authorList>
    </citation>
    <scope>NUCLEOTIDE SEQUENCE [LARGE SCALE GENOMIC DNA]</scope>
    <source>
        <strain evidence="9 10">AB308</strain>
    </source>
</reference>
<comment type="similarity">
    <text evidence="2">Belongs to the MmpS family.</text>
</comment>
<comment type="subcellular location">
    <subcellularLocation>
        <location evidence="1">Cell membrane</location>
    </subcellularLocation>
</comment>
<keyword evidence="10" id="KW-1185">Reference proteome</keyword>
<feature type="compositionally biased region" description="Polar residues" evidence="7">
    <location>
        <begin position="204"/>
        <end position="217"/>
    </location>
</feature>
<name>A0A2U3NI97_9MYCO</name>
<dbReference type="EMBL" id="FTRV01000015">
    <property type="protein sequence ID" value="SPM31257.1"/>
    <property type="molecule type" value="Genomic_DNA"/>
</dbReference>
<evidence type="ECO:0000256" key="2">
    <source>
        <dbReference type="ARBA" id="ARBA00007531"/>
    </source>
</evidence>
<dbReference type="Proteomes" id="UP000241595">
    <property type="component" value="Unassembled WGS sequence"/>
</dbReference>
<evidence type="ECO:0000256" key="3">
    <source>
        <dbReference type="ARBA" id="ARBA00022475"/>
    </source>
</evidence>
<evidence type="ECO:0000256" key="4">
    <source>
        <dbReference type="ARBA" id="ARBA00022692"/>
    </source>
</evidence>
<evidence type="ECO:0000256" key="8">
    <source>
        <dbReference type="SAM" id="Phobius"/>
    </source>
</evidence>
<dbReference type="RefSeq" id="WP_245831482.1">
    <property type="nucleotide sequence ID" value="NZ_LT717701.1"/>
</dbReference>
<dbReference type="Gene3D" id="2.60.40.2880">
    <property type="entry name" value="MmpS1-5, C-terminal soluble domain"/>
    <property type="match status" value="1"/>
</dbReference>
<feature type="transmembrane region" description="Helical" evidence="8">
    <location>
        <begin position="55"/>
        <end position="80"/>
    </location>
</feature>
<proteinExistence type="inferred from homology"/>
<dbReference type="InterPro" id="IPR038468">
    <property type="entry name" value="MmpS_C"/>
</dbReference>